<feature type="compositionally biased region" description="Basic and acidic residues" evidence="1">
    <location>
        <begin position="449"/>
        <end position="475"/>
    </location>
</feature>
<dbReference type="InterPro" id="IPR002035">
    <property type="entry name" value="VWF_A"/>
</dbReference>
<evidence type="ECO:0000256" key="1">
    <source>
        <dbReference type="SAM" id="MobiDB-lite"/>
    </source>
</evidence>
<dbReference type="SMART" id="SM00327">
    <property type="entry name" value="VWA"/>
    <property type="match status" value="1"/>
</dbReference>
<dbReference type="CDD" id="cd00198">
    <property type="entry name" value="vWFA"/>
    <property type="match status" value="1"/>
</dbReference>
<feature type="domain" description="VWFA" evidence="2">
    <location>
        <begin position="45"/>
        <end position="224"/>
    </location>
</feature>
<organism evidence="3 4">
    <name type="scientific">Streptomyces flavidovirens</name>
    <dbReference type="NCBI Taxonomy" id="67298"/>
    <lineage>
        <taxon>Bacteria</taxon>
        <taxon>Bacillati</taxon>
        <taxon>Actinomycetota</taxon>
        <taxon>Actinomycetes</taxon>
        <taxon>Kitasatosporales</taxon>
        <taxon>Streptomycetaceae</taxon>
        <taxon>Streptomyces</taxon>
    </lineage>
</organism>
<sequence>MSQQPYVSVDRGAETGTRMCAVVTVTVDLGAEQDGAPPPSSPARAEVLLLDCSASMGYPREKLWAAQDAAAEAVRALPDGTYFAIVAGRHTAEPVYPRGPRQSASLVRADATTRKEAQDAIERLVPGGGTAIGSWLELARELFERRPGPAIRHALLLSDGRNEHEQPDALAAELSACAGRFTCDAIGIGEDWDPDELQLVADRLDGRADAVRDLDALPGEFRSVTAESAGRYLTGLRLRLTHRPGSAPLTVQQVHPTRRDLLPERVTAGERCLEFRTPPWGDETREYLVCVAASRTPQEPVDRALWLADLKVVQEPSQDGAVPSPRLPPARPLLVHWTRHRDLYSAYDPKVAHYAHHDALVRGLEEGRAAQRAGDEPRARAAWGEAVRRAHAMGNEPMLQRLGDVVRIIDAAAGEVEIRPDIRPLDIKSAMVLRAHSTMLPQRRKPRRESRDPEPQDAGPQDREPQGPESQDRES</sequence>
<name>A0ABW6RGM1_9ACTN</name>
<evidence type="ECO:0000313" key="4">
    <source>
        <dbReference type="Proteomes" id="UP001601976"/>
    </source>
</evidence>
<dbReference type="Gene3D" id="1.20.120.1690">
    <property type="match status" value="1"/>
</dbReference>
<comment type="caution">
    <text evidence="3">The sequence shown here is derived from an EMBL/GenBank/DDBJ whole genome shotgun (WGS) entry which is preliminary data.</text>
</comment>
<gene>
    <name evidence="3" type="ORF">ACFYWW_18365</name>
</gene>
<evidence type="ECO:0000259" key="2">
    <source>
        <dbReference type="PROSITE" id="PS50234"/>
    </source>
</evidence>
<dbReference type="Proteomes" id="UP001601976">
    <property type="component" value="Unassembled WGS sequence"/>
</dbReference>
<reference evidence="3 4" key="1">
    <citation type="submission" date="2024-10" db="EMBL/GenBank/DDBJ databases">
        <title>The Natural Products Discovery Center: Release of the First 8490 Sequenced Strains for Exploring Actinobacteria Biosynthetic Diversity.</title>
        <authorList>
            <person name="Kalkreuter E."/>
            <person name="Kautsar S.A."/>
            <person name="Yang D."/>
            <person name="Bader C.D."/>
            <person name="Teijaro C.N."/>
            <person name="Fluegel L."/>
            <person name="Davis C.M."/>
            <person name="Simpson J.R."/>
            <person name="Lauterbach L."/>
            <person name="Steele A.D."/>
            <person name="Gui C."/>
            <person name="Meng S."/>
            <person name="Li G."/>
            <person name="Viehrig K."/>
            <person name="Ye F."/>
            <person name="Su P."/>
            <person name="Kiefer A.F."/>
            <person name="Nichols A."/>
            <person name="Cepeda A.J."/>
            <person name="Yan W."/>
            <person name="Fan B."/>
            <person name="Jiang Y."/>
            <person name="Adhikari A."/>
            <person name="Zheng C.-J."/>
            <person name="Schuster L."/>
            <person name="Cowan T.M."/>
            <person name="Smanski M.J."/>
            <person name="Chevrette M.G."/>
            <person name="De Carvalho L.P.S."/>
            <person name="Shen B."/>
        </authorList>
    </citation>
    <scope>NUCLEOTIDE SEQUENCE [LARGE SCALE GENOMIC DNA]</scope>
    <source>
        <strain evidence="3 4">NPDC003029</strain>
    </source>
</reference>
<dbReference type="Gene3D" id="2.60.40.3670">
    <property type="match status" value="1"/>
</dbReference>
<accession>A0ABW6RGM1</accession>
<dbReference type="SUPFAM" id="SSF53300">
    <property type="entry name" value="vWA-like"/>
    <property type="match status" value="1"/>
</dbReference>
<proteinExistence type="predicted"/>
<dbReference type="PROSITE" id="PS50234">
    <property type="entry name" value="VWFA"/>
    <property type="match status" value="1"/>
</dbReference>
<keyword evidence="4" id="KW-1185">Reference proteome</keyword>
<feature type="region of interest" description="Disordered" evidence="1">
    <location>
        <begin position="434"/>
        <end position="475"/>
    </location>
</feature>
<dbReference type="RefSeq" id="WP_387896163.1">
    <property type="nucleotide sequence ID" value="NZ_JBIAPK010000005.1"/>
</dbReference>
<dbReference type="EMBL" id="JBIAPK010000005">
    <property type="protein sequence ID" value="MFF3340675.1"/>
    <property type="molecule type" value="Genomic_DNA"/>
</dbReference>
<dbReference type="InterPro" id="IPR036465">
    <property type="entry name" value="vWFA_dom_sf"/>
</dbReference>
<dbReference type="Gene3D" id="3.40.50.410">
    <property type="entry name" value="von Willebrand factor, type A domain"/>
    <property type="match status" value="1"/>
</dbReference>
<evidence type="ECO:0000313" key="3">
    <source>
        <dbReference type="EMBL" id="MFF3340675.1"/>
    </source>
</evidence>
<protein>
    <submittedName>
        <fullName evidence="3">VWA domain-containing protein</fullName>
    </submittedName>
</protein>
<dbReference type="Pfam" id="PF13768">
    <property type="entry name" value="VWA_3"/>
    <property type="match status" value="1"/>
</dbReference>